<evidence type="ECO:0000256" key="12">
    <source>
        <dbReference type="PROSITE-ProRule" id="PRU00958"/>
    </source>
</evidence>
<keyword evidence="1 12" id="KW-0820">tRNA-binding</keyword>
<proteinExistence type="inferred from homology"/>
<protein>
    <recommendedName>
        <fullName evidence="7">tRNA (guanine(26)-N(2))-dimethyltransferase</fullName>
        <ecNumber evidence="7">2.1.1.216</ecNumber>
    </recommendedName>
    <alternativeName>
        <fullName evidence="10">tRNA 2,2-dimethylguanosine-26 methyltransferase</fullName>
    </alternativeName>
    <alternativeName>
        <fullName evidence="9">tRNA(guanine-26,N(2)-N(2)) methyltransferase</fullName>
    </alternativeName>
    <alternativeName>
        <fullName evidence="11">tRNA(m(2,2)G26)dimethyltransferase</fullName>
    </alternativeName>
</protein>
<evidence type="ECO:0000256" key="9">
    <source>
        <dbReference type="ARBA" id="ARBA00077143"/>
    </source>
</evidence>
<dbReference type="GO" id="GO:0000049">
    <property type="term" value="F:tRNA binding"/>
    <property type="evidence" value="ECO:0007669"/>
    <property type="project" value="UniProtKB-UniRule"/>
</dbReference>
<dbReference type="EMBL" id="JAULSN010000004">
    <property type="protein sequence ID" value="KAK3374487.1"/>
    <property type="molecule type" value="Genomic_DNA"/>
</dbReference>
<organism evidence="14 15">
    <name type="scientific">Lasiosphaeria ovina</name>
    <dbReference type="NCBI Taxonomy" id="92902"/>
    <lineage>
        <taxon>Eukaryota</taxon>
        <taxon>Fungi</taxon>
        <taxon>Dikarya</taxon>
        <taxon>Ascomycota</taxon>
        <taxon>Pezizomycotina</taxon>
        <taxon>Sordariomycetes</taxon>
        <taxon>Sordariomycetidae</taxon>
        <taxon>Sordariales</taxon>
        <taxon>Lasiosphaeriaceae</taxon>
        <taxon>Lasiosphaeria</taxon>
    </lineage>
</organism>
<keyword evidence="3 12" id="KW-0808">Transferase</keyword>
<gene>
    <name evidence="14" type="ORF">B0T24DRAFT_626701</name>
</gene>
<evidence type="ECO:0000256" key="7">
    <source>
        <dbReference type="ARBA" id="ARBA00039099"/>
    </source>
</evidence>
<evidence type="ECO:0000256" key="11">
    <source>
        <dbReference type="ARBA" id="ARBA00083299"/>
    </source>
</evidence>
<dbReference type="InterPro" id="IPR002905">
    <property type="entry name" value="Trm1"/>
</dbReference>
<dbReference type="PANTHER" id="PTHR10631">
    <property type="entry name" value="N 2 ,N 2 -DIMETHYLGUANOSINE TRNA METHYLTRANSFERASE"/>
    <property type="match status" value="1"/>
</dbReference>
<feature type="region of interest" description="Disordered" evidence="13">
    <location>
        <begin position="164"/>
        <end position="234"/>
    </location>
</feature>
<dbReference type="AlphaFoldDB" id="A0AAE0N894"/>
<comment type="caution">
    <text evidence="14">The sequence shown here is derived from an EMBL/GenBank/DDBJ whole genome shotgun (WGS) entry which is preliminary data.</text>
</comment>
<dbReference type="Proteomes" id="UP001287356">
    <property type="component" value="Unassembled WGS sequence"/>
</dbReference>
<keyword evidence="15" id="KW-1185">Reference proteome</keyword>
<dbReference type="InterPro" id="IPR042296">
    <property type="entry name" value="tRNA_met_Trm1_C"/>
</dbReference>
<name>A0AAE0N894_9PEZI</name>
<evidence type="ECO:0000256" key="1">
    <source>
        <dbReference type="ARBA" id="ARBA00022555"/>
    </source>
</evidence>
<comment type="catalytic activity">
    <reaction evidence="8">
        <text>guanosine(26) in tRNA + 2 S-adenosyl-L-methionine = N(2)-dimethylguanosine(26) in tRNA + 2 S-adenosyl-L-homocysteine + 2 H(+)</text>
        <dbReference type="Rhea" id="RHEA:43140"/>
        <dbReference type="Rhea" id="RHEA-COMP:10359"/>
        <dbReference type="Rhea" id="RHEA-COMP:10360"/>
        <dbReference type="ChEBI" id="CHEBI:15378"/>
        <dbReference type="ChEBI" id="CHEBI:57856"/>
        <dbReference type="ChEBI" id="CHEBI:59789"/>
        <dbReference type="ChEBI" id="CHEBI:74269"/>
        <dbReference type="ChEBI" id="CHEBI:74513"/>
        <dbReference type="EC" id="2.1.1.216"/>
    </reaction>
</comment>
<dbReference type="GO" id="GO:0160104">
    <property type="term" value="F:tRNA (guanine(26)-N2)-dimethyltransferase activity"/>
    <property type="evidence" value="ECO:0007669"/>
    <property type="project" value="UniProtKB-EC"/>
</dbReference>
<evidence type="ECO:0000256" key="10">
    <source>
        <dbReference type="ARBA" id="ARBA00082896"/>
    </source>
</evidence>
<feature type="region of interest" description="Disordered" evidence="13">
    <location>
        <begin position="251"/>
        <end position="276"/>
    </location>
</feature>
<evidence type="ECO:0000256" key="3">
    <source>
        <dbReference type="ARBA" id="ARBA00022679"/>
    </source>
</evidence>
<dbReference type="GO" id="GO:0002940">
    <property type="term" value="P:tRNA N2-guanine methylation"/>
    <property type="evidence" value="ECO:0007669"/>
    <property type="project" value="TreeGrafter"/>
</dbReference>
<evidence type="ECO:0000256" key="13">
    <source>
        <dbReference type="SAM" id="MobiDB-lite"/>
    </source>
</evidence>
<keyword evidence="6 12" id="KW-0694">RNA-binding</keyword>
<keyword evidence="4 12" id="KW-0949">S-adenosyl-L-methionine</keyword>
<dbReference type="Gene3D" id="3.40.50.150">
    <property type="entry name" value="Vaccinia Virus protein VP39"/>
    <property type="match status" value="1"/>
</dbReference>
<dbReference type="SUPFAM" id="SSF53335">
    <property type="entry name" value="S-adenosyl-L-methionine-dependent methyltransferases"/>
    <property type="match status" value="1"/>
</dbReference>
<evidence type="ECO:0000256" key="4">
    <source>
        <dbReference type="ARBA" id="ARBA00022691"/>
    </source>
</evidence>
<comment type="similarity">
    <text evidence="12">Belongs to the class I-like SAM-binding methyltransferase superfamily. Trm1 family.</text>
</comment>
<dbReference type="FunFam" id="3.30.56.70:FF:000001">
    <property type="entry name" value="tRNA (guanine(26)-N(2))-dimethyltransferase"/>
    <property type="match status" value="1"/>
</dbReference>
<evidence type="ECO:0000256" key="6">
    <source>
        <dbReference type="ARBA" id="ARBA00022884"/>
    </source>
</evidence>
<keyword evidence="2 12" id="KW-0489">Methyltransferase</keyword>
<dbReference type="PROSITE" id="PS51626">
    <property type="entry name" value="SAM_MT_TRM1"/>
    <property type="match status" value="1"/>
</dbReference>
<evidence type="ECO:0000256" key="5">
    <source>
        <dbReference type="ARBA" id="ARBA00022694"/>
    </source>
</evidence>
<dbReference type="GO" id="GO:0005634">
    <property type="term" value="C:nucleus"/>
    <property type="evidence" value="ECO:0007669"/>
    <property type="project" value="TreeGrafter"/>
</dbReference>
<evidence type="ECO:0000256" key="8">
    <source>
        <dbReference type="ARBA" id="ARBA00051897"/>
    </source>
</evidence>
<dbReference type="InterPro" id="IPR029063">
    <property type="entry name" value="SAM-dependent_MTases_sf"/>
</dbReference>
<dbReference type="PANTHER" id="PTHR10631:SF3">
    <property type="entry name" value="TRNA (GUANINE(26)-N(2))-DIMETHYLTRANSFERASE"/>
    <property type="match status" value="1"/>
</dbReference>
<feature type="region of interest" description="Disordered" evidence="13">
    <location>
        <begin position="94"/>
        <end position="118"/>
    </location>
</feature>
<evidence type="ECO:0000313" key="14">
    <source>
        <dbReference type="EMBL" id="KAK3374487.1"/>
    </source>
</evidence>
<dbReference type="Pfam" id="PF02005">
    <property type="entry name" value="TRM"/>
    <property type="match status" value="2"/>
</dbReference>
<sequence>MRALTFFTTSARSVRRLISLTSTRIPTTLPSLGFVSIRTATMSTDTAGADSTAVASIASRPAHQQLVVHEGIRYTTIKEGLAYILVPEESRADKKKAADRKKAADKKKPADKKPPADGQAVQQVFYNPIQQFNRDLTVLAIKAFGRERVELKEAANRARFEKFSDKKRKRKAGKNEEQLEEGDRPTKSPKHSADATAGSAGVEQGEGIPQTEPDHPNIAAPVPEAGAAGGAGEAAVTGDSVMEDIGTAEAAATNGSGEAPPAPPAPRDITEAKKEEKKAVPFTILDALSASGLRALRYAQEIPFVTSVTSNDLLQSAVKSIKLNVQHNKLEDKIVVSHDDALAHMYTLIAKECRRDKSARSEKYDVVDLDPYGSAAPFLDAAVQAVRDDGGLLCVTCTDSGVWASNGYPEKCFALYGGTSSNSFYSHELGLRVVLHAIEASAAKYGLAIEPLLSLSIDFYLRLFVRIKKSPAAVKFQAAKNMLVHLCDHGCGAFTTQPLLVNREAPNKNGSGTFYKHTYAKTTGSQSCDHCGSTTHVAGPVYGGYIQSPQFIKRVLAELRASSTDVYGTTERMRGMLQTALEEVLPAISETQEADGESKPAPSQEAEMAAIDPYPFYFHPSRVAGILHCASPPERKLKGALRGLGYRVTRSHCKPGSVKTDAPWSVIWHVMREWVRQEAPVTEANIKPGCAGYRLLGLDKPGRTEADDKGPKVVFDQSLGRDTATAKLVRYQQNPREHWGPLGKAKGK</sequence>
<evidence type="ECO:0000256" key="2">
    <source>
        <dbReference type="ARBA" id="ARBA00022603"/>
    </source>
</evidence>
<keyword evidence="5 12" id="KW-0819">tRNA processing</keyword>
<evidence type="ECO:0000313" key="15">
    <source>
        <dbReference type="Proteomes" id="UP001287356"/>
    </source>
</evidence>
<dbReference type="EC" id="2.1.1.216" evidence="7"/>
<dbReference type="FunFam" id="3.40.50.150:FF:000051">
    <property type="entry name" value="tRNA (guanine(26)-N(2))-dimethyltransferase"/>
    <property type="match status" value="1"/>
</dbReference>
<feature type="compositionally biased region" description="Basic and acidic residues" evidence="13">
    <location>
        <begin position="173"/>
        <end position="186"/>
    </location>
</feature>
<feature type="compositionally biased region" description="Basic and acidic residues" evidence="13">
    <location>
        <begin position="94"/>
        <end position="115"/>
    </location>
</feature>
<accession>A0AAE0N894</accession>
<reference evidence="14" key="2">
    <citation type="submission" date="2023-06" db="EMBL/GenBank/DDBJ databases">
        <authorList>
            <consortium name="Lawrence Berkeley National Laboratory"/>
            <person name="Haridas S."/>
            <person name="Hensen N."/>
            <person name="Bonometti L."/>
            <person name="Westerberg I."/>
            <person name="Brannstrom I.O."/>
            <person name="Guillou S."/>
            <person name="Cros-Aarteil S."/>
            <person name="Calhoun S."/>
            <person name="Kuo A."/>
            <person name="Mondo S."/>
            <person name="Pangilinan J."/>
            <person name="Riley R."/>
            <person name="Labutti K."/>
            <person name="Andreopoulos B."/>
            <person name="Lipzen A."/>
            <person name="Chen C."/>
            <person name="Yanf M."/>
            <person name="Daum C."/>
            <person name="Ng V."/>
            <person name="Clum A."/>
            <person name="Steindorff A."/>
            <person name="Ohm R."/>
            <person name="Martin F."/>
            <person name="Silar P."/>
            <person name="Natvig D."/>
            <person name="Lalanne C."/>
            <person name="Gautier V."/>
            <person name="Ament-Velasquez S.L."/>
            <person name="Kruys A."/>
            <person name="Hutchinson M.I."/>
            <person name="Powell A.J."/>
            <person name="Barry K."/>
            <person name="Miller A.N."/>
            <person name="Grigoriev I.V."/>
            <person name="Debuchy R."/>
            <person name="Gladieux P."/>
            <person name="Thoren M.H."/>
            <person name="Johannesson H."/>
        </authorList>
    </citation>
    <scope>NUCLEOTIDE SEQUENCE</scope>
    <source>
        <strain evidence="14">CBS 958.72</strain>
    </source>
</reference>
<reference evidence="14" key="1">
    <citation type="journal article" date="2023" name="Mol. Phylogenet. Evol.">
        <title>Genome-scale phylogeny and comparative genomics of the fungal order Sordariales.</title>
        <authorList>
            <person name="Hensen N."/>
            <person name="Bonometti L."/>
            <person name="Westerberg I."/>
            <person name="Brannstrom I.O."/>
            <person name="Guillou S."/>
            <person name="Cros-Aarteil S."/>
            <person name="Calhoun S."/>
            <person name="Haridas S."/>
            <person name="Kuo A."/>
            <person name="Mondo S."/>
            <person name="Pangilinan J."/>
            <person name="Riley R."/>
            <person name="LaButti K."/>
            <person name="Andreopoulos B."/>
            <person name="Lipzen A."/>
            <person name="Chen C."/>
            <person name="Yan M."/>
            <person name="Daum C."/>
            <person name="Ng V."/>
            <person name="Clum A."/>
            <person name="Steindorff A."/>
            <person name="Ohm R.A."/>
            <person name="Martin F."/>
            <person name="Silar P."/>
            <person name="Natvig D.O."/>
            <person name="Lalanne C."/>
            <person name="Gautier V."/>
            <person name="Ament-Velasquez S.L."/>
            <person name="Kruys A."/>
            <person name="Hutchinson M.I."/>
            <person name="Powell A.J."/>
            <person name="Barry K."/>
            <person name="Miller A.N."/>
            <person name="Grigoriev I.V."/>
            <person name="Debuchy R."/>
            <person name="Gladieux P."/>
            <person name="Hiltunen Thoren M."/>
            <person name="Johannesson H."/>
        </authorList>
    </citation>
    <scope>NUCLEOTIDE SEQUENCE</scope>
    <source>
        <strain evidence="14">CBS 958.72</strain>
    </source>
</reference>
<dbReference type="Gene3D" id="3.30.56.70">
    <property type="entry name" value="N2,N2-dimethylguanosine tRNA methyltransferase, C-terminal domain"/>
    <property type="match status" value="1"/>
</dbReference>